<organism evidence="3 4">
    <name type="scientific">Manihot esculenta</name>
    <name type="common">Cassava</name>
    <name type="synonym">Jatropha manihot</name>
    <dbReference type="NCBI Taxonomy" id="3983"/>
    <lineage>
        <taxon>Eukaryota</taxon>
        <taxon>Viridiplantae</taxon>
        <taxon>Streptophyta</taxon>
        <taxon>Embryophyta</taxon>
        <taxon>Tracheophyta</taxon>
        <taxon>Spermatophyta</taxon>
        <taxon>Magnoliopsida</taxon>
        <taxon>eudicotyledons</taxon>
        <taxon>Gunneridae</taxon>
        <taxon>Pentapetalae</taxon>
        <taxon>rosids</taxon>
        <taxon>fabids</taxon>
        <taxon>Malpighiales</taxon>
        <taxon>Euphorbiaceae</taxon>
        <taxon>Crotonoideae</taxon>
        <taxon>Manihoteae</taxon>
        <taxon>Manihot</taxon>
    </lineage>
</organism>
<comment type="caution">
    <text evidence="3">The sequence shown here is derived from an EMBL/GenBank/DDBJ whole genome shotgun (WGS) entry which is preliminary data.</text>
</comment>
<evidence type="ECO:0000313" key="3">
    <source>
        <dbReference type="EMBL" id="OAY61059.1"/>
    </source>
</evidence>
<feature type="chain" id="PRO_5012564736" evidence="2">
    <location>
        <begin position="22"/>
        <end position="72"/>
    </location>
</feature>
<dbReference type="PANTHER" id="PTHR37177:SF4">
    <property type="entry name" value="PROTEIN PSY1"/>
    <property type="match status" value="1"/>
</dbReference>
<evidence type="ECO:0000256" key="2">
    <source>
        <dbReference type="SAM" id="SignalP"/>
    </source>
</evidence>
<name>A0A2C9WMJ0_MANES</name>
<feature type="signal peptide" evidence="2">
    <location>
        <begin position="1"/>
        <end position="21"/>
    </location>
</feature>
<feature type="region of interest" description="Disordered" evidence="1">
    <location>
        <begin position="48"/>
        <end position="72"/>
    </location>
</feature>
<keyword evidence="4" id="KW-1185">Reference proteome</keyword>
<keyword evidence="2" id="KW-0732">Signal</keyword>
<dbReference type="EMBL" id="CM004387">
    <property type="protein sequence ID" value="OAY61059.1"/>
    <property type="molecule type" value="Genomic_DNA"/>
</dbReference>
<evidence type="ECO:0000256" key="1">
    <source>
        <dbReference type="SAM" id="MobiDB-lite"/>
    </source>
</evidence>
<evidence type="ECO:0000313" key="4">
    <source>
        <dbReference type="Proteomes" id="UP000091857"/>
    </source>
</evidence>
<dbReference type="PANTHER" id="PTHR37177">
    <property type="entry name" value="PROTEIN PSY1"/>
    <property type="match status" value="1"/>
</dbReference>
<reference evidence="4" key="1">
    <citation type="journal article" date="2016" name="Nat. Biotechnol.">
        <title>Sequencing wild and cultivated cassava and related species reveals extensive interspecific hybridization and genetic diversity.</title>
        <authorList>
            <person name="Bredeson J.V."/>
            <person name="Lyons J.B."/>
            <person name="Prochnik S.E."/>
            <person name="Wu G.A."/>
            <person name="Ha C.M."/>
            <person name="Edsinger-Gonzales E."/>
            <person name="Grimwood J."/>
            <person name="Schmutz J."/>
            <person name="Rabbi I.Y."/>
            <person name="Egesi C."/>
            <person name="Nauluvula P."/>
            <person name="Lebot V."/>
            <person name="Ndunguru J."/>
            <person name="Mkamilo G."/>
            <person name="Bart R.S."/>
            <person name="Setter T.L."/>
            <person name="Gleadow R.M."/>
            <person name="Kulakow P."/>
            <person name="Ferguson M.E."/>
            <person name="Rounsley S."/>
            <person name="Rokhsar D.S."/>
        </authorList>
    </citation>
    <scope>NUCLEOTIDE SEQUENCE [LARGE SCALE GENOMIC DNA]</scope>
    <source>
        <strain evidence="4">cv. AM560-2</strain>
    </source>
</reference>
<dbReference type="Proteomes" id="UP000091857">
    <property type="component" value="Chromosome 1"/>
</dbReference>
<proteinExistence type="predicted"/>
<dbReference type="STRING" id="3983.A0A2C9WMJ0"/>
<dbReference type="AlphaFoldDB" id="A0A2C9WMJ0"/>
<dbReference type="Gramene" id="Manes.01G160300.1.v8.1">
    <property type="protein sequence ID" value="Manes.01G160300.1.v8.1.CDS"/>
    <property type="gene ID" value="Manes.01G160300.v8.1"/>
</dbReference>
<sequence length="72" mass="7565">MGLRVGLCLCLVLVFAVLCDGRYTISGSENEMAMLGIGGRSLKVTLNDYNGPKANQGHDPPSRDNSGAGKKP</sequence>
<gene>
    <name evidence="3" type="ORF">MANES_01G160300v8</name>
</gene>
<accession>A0A2C9WMJ0</accession>
<protein>
    <submittedName>
        <fullName evidence="3">Uncharacterized protein</fullName>
    </submittedName>
</protein>
<dbReference type="InterPro" id="IPR034430">
    <property type="entry name" value="PSY"/>
</dbReference>